<keyword evidence="10" id="KW-1185">Reference proteome</keyword>
<protein>
    <recommendedName>
        <fullName evidence="8">SREBP regulating gene protein</fullName>
    </recommendedName>
</protein>
<dbReference type="PANTHER" id="PTHR13481">
    <property type="entry name" value="SREBP REGULATING GENE PROTEIN"/>
    <property type="match status" value="1"/>
</dbReference>
<keyword evidence="4" id="KW-0333">Golgi apparatus</keyword>
<reference evidence="9" key="1">
    <citation type="submission" date="2020-12" db="EMBL/GenBank/DDBJ databases">
        <authorList>
            <person name="Iha C."/>
        </authorList>
    </citation>
    <scope>NUCLEOTIDE SEQUENCE</scope>
</reference>
<organism evidence="9 10">
    <name type="scientific">Ostreobium quekettii</name>
    <dbReference type="NCBI Taxonomy" id="121088"/>
    <lineage>
        <taxon>Eukaryota</taxon>
        <taxon>Viridiplantae</taxon>
        <taxon>Chlorophyta</taxon>
        <taxon>core chlorophytes</taxon>
        <taxon>Ulvophyceae</taxon>
        <taxon>TCBD clade</taxon>
        <taxon>Bryopsidales</taxon>
        <taxon>Ostreobineae</taxon>
        <taxon>Ostreobiaceae</taxon>
        <taxon>Ostreobium</taxon>
    </lineage>
</organism>
<dbReference type="GO" id="GO:2000640">
    <property type="term" value="P:positive regulation of SREBP signaling pathway"/>
    <property type="evidence" value="ECO:0007669"/>
    <property type="project" value="InterPro"/>
</dbReference>
<sequence>MASLSCRNVPLSECRNTRQGRYYITDDRGFLCHRDAYNTNTGCCTTGDPFSCDTCNLDTKCCSMYEACVSCCLAPKHNAIEIYPTVFRAVRHPETGHWGDEFEYCRGKCRTHSRSTVHENAFIDVKHFCFSEDARPQAPEPPTPPVPENVQVVIGSPGEDCVSTCGDQGLRCILEVFPALNSCRVMRDNFPCEAACTDDPEIPQPAYIVPEASKAESPAACFIRAQDSQFDGGSCDWSKSHARRLCPCGEDTPLDDSQQGMGLVAETQEIPRENDAEPGI</sequence>
<comment type="similarity">
    <text evidence="7">Belongs to the SPRING family.</text>
</comment>
<comment type="caution">
    <text evidence="9">The sequence shown here is derived from an EMBL/GenBank/DDBJ whole genome shotgun (WGS) entry which is preliminary data.</text>
</comment>
<evidence type="ECO:0000256" key="8">
    <source>
        <dbReference type="ARBA" id="ARBA00023485"/>
    </source>
</evidence>
<evidence type="ECO:0000256" key="2">
    <source>
        <dbReference type="ARBA" id="ARBA00022692"/>
    </source>
</evidence>
<evidence type="ECO:0000256" key="7">
    <source>
        <dbReference type="ARBA" id="ARBA00023461"/>
    </source>
</evidence>
<dbReference type="InterPro" id="IPR019352">
    <property type="entry name" value="SPRING1"/>
</dbReference>
<keyword evidence="6" id="KW-0325">Glycoprotein</keyword>
<dbReference type="EMBL" id="CAJHUC010003009">
    <property type="protein sequence ID" value="CAD7705056.1"/>
    <property type="molecule type" value="Genomic_DNA"/>
</dbReference>
<name>A0A8S1JFY1_9CHLO</name>
<accession>A0A8S1JFY1</accession>
<dbReference type="GO" id="GO:0030144">
    <property type="term" value="F:alpha-1,6-mannosylglycoprotein 6-beta-N-acetylglucosaminyltransferase activity"/>
    <property type="evidence" value="ECO:0007669"/>
    <property type="project" value="InterPro"/>
</dbReference>
<proteinExistence type="inferred from homology"/>
<dbReference type="OrthoDB" id="70142at2759"/>
<keyword evidence="3" id="KW-1133">Transmembrane helix</keyword>
<dbReference type="GO" id="GO:0000139">
    <property type="term" value="C:Golgi membrane"/>
    <property type="evidence" value="ECO:0007669"/>
    <property type="project" value="UniProtKB-SubCell"/>
</dbReference>
<evidence type="ECO:0000256" key="3">
    <source>
        <dbReference type="ARBA" id="ARBA00022989"/>
    </source>
</evidence>
<evidence type="ECO:0000256" key="5">
    <source>
        <dbReference type="ARBA" id="ARBA00023136"/>
    </source>
</evidence>
<evidence type="ECO:0000256" key="1">
    <source>
        <dbReference type="ARBA" id="ARBA00004194"/>
    </source>
</evidence>
<dbReference type="Proteomes" id="UP000708148">
    <property type="component" value="Unassembled WGS sequence"/>
</dbReference>
<evidence type="ECO:0000313" key="10">
    <source>
        <dbReference type="Proteomes" id="UP000708148"/>
    </source>
</evidence>
<keyword evidence="2" id="KW-0812">Transmembrane</keyword>
<evidence type="ECO:0000256" key="6">
    <source>
        <dbReference type="ARBA" id="ARBA00023180"/>
    </source>
</evidence>
<evidence type="ECO:0000313" key="9">
    <source>
        <dbReference type="EMBL" id="CAD7705056.1"/>
    </source>
</evidence>
<gene>
    <name evidence="9" type="ORF">OSTQU699_LOCUS10411</name>
</gene>
<dbReference type="Pfam" id="PF10218">
    <property type="entry name" value="SPRING1"/>
    <property type="match status" value="1"/>
</dbReference>
<keyword evidence="5" id="KW-0472">Membrane</keyword>
<evidence type="ECO:0000256" key="4">
    <source>
        <dbReference type="ARBA" id="ARBA00023034"/>
    </source>
</evidence>
<dbReference type="PANTHER" id="PTHR13481:SF0">
    <property type="entry name" value="SREBP REGULATING GENE PROTEIN"/>
    <property type="match status" value="1"/>
</dbReference>
<comment type="subcellular location">
    <subcellularLocation>
        <location evidence="1">Golgi apparatus membrane</location>
        <topology evidence="1">Single-pass membrane protein</topology>
    </subcellularLocation>
</comment>
<dbReference type="AlphaFoldDB" id="A0A8S1JFY1"/>